<dbReference type="Pfam" id="PF05049">
    <property type="entry name" value="IIGP"/>
    <property type="match status" value="5"/>
</dbReference>
<evidence type="ECO:0000256" key="2">
    <source>
        <dbReference type="ARBA" id="ARBA00022741"/>
    </source>
</evidence>
<dbReference type="PROSITE" id="PS51716">
    <property type="entry name" value="G_IRG"/>
    <property type="match status" value="3"/>
</dbReference>
<dbReference type="EMBL" id="JAATJU010023048">
    <property type="protein sequence ID" value="KAH0508949.1"/>
    <property type="molecule type" value="Genomic_DNA"/>
</dbReference>
<accession>A0A8J6GCL7</accession>
<feature type="domain" description="IRG-type G" evidence="6">
    <location>
        <begin position="69"/>
        <end position="252"/>
    </location>
</feature>
<gene>
    <name evidence="7" type="ORF">LTLLF_161445</name>
</gene>
<name>A0A8J6GCL7_MICOH</name>
<dbReference type="PANTHER" id="PTHR32341:SF15">
    <property type="entry name" value="INTERFERON-GAMMA-INDUCIBLE GTPASE 10-RELATED"/>
    <property type="match status" value="1"/>
</dbReference>
<feature type="region of interest" description="Disordered" evidence="5">
    <location>
        <begin position="1"/>
        <end position="20"/>
    </location>
</feature>
<protein>
    <submittedName>
        <fullName evidence="7">Interferon-inducible GTPase 1</fullName>
    </submittedName>
</protein>
<comment type="similarity">
    <text evidence="1">Belongs to the TRAFAC class dynamin-like GTPase superfamily. IRG family.</text>
</comment>
<dbReference type="Gene3D" id="3.40.50.300">
    <property type="entry name" value="P-loop containing nucleotide triphosphate hydrolases"/>
    <property type="match status" value="3"/>
</dbReference>
<dbReference type="GO" id="GO:0035458">
    <property type="term" value="P:cellular response to interferon-beta"/>
    <property type="evidence" value="ECO:0007669"/>
    <property type="project" value="TreeGrafter"/>
</dbReference>
<evidence type="ECO:0000259" key="6">
    <source>
        <dbReference type="PROSITE" id="PS51716"/>
    </source>
</evidence>
<dbReference type="Proteomes" id="UP000710432">
    <property type="component" value="Unassembled WGS sequence"/>
</dbReference>
<dbReference type="CDD" id="cd04104">
    <property type="entry name" value="p47_IIGP_like"/>
    <property type="match status" value="1"/>
</dbReference>
<dbReference type="GO" id="GO:0045087">
    <property type="term" value="P:innate immune response"/>
    <property type="evidence" value="ECO:0007669"/>
    <property type="project" value="TreeGrafter"/>
</dbReference>
<dbReference type="GO" id="GO:0005789">
    <property type="term" value="C:endoplasmic reticulum membrane"/>
    <property type="evidence" value="ECO:0007669"/>
    <property type="project" value="TreeGrafter"/>
</dbReference>
<reference evidence="7" key="1">
    <citation type="submission" date="2020-03" db="EMBL/GenBank/DDBJ databases">
        <title>Studies in the Genomics of Life Span.</title>
        <authorList>
            <person name="Glass D."/>
        </authorList>
    </citation>
    <scope>NUCLEOTIDE SEQUENCE</scope>
    <source>
        <strain evidence="7">LTLLF</strain>
        <tissue evidence="7">Muscle</tissue>
    </source>
</reference>
<dbReference type="AlphaFoldDB" id="A0A8J6GCL7"/>
<dbReference type="SUPFAM" id="SSF52540">
    <property type="entry name" value="P-loop containing nucleoside triphosphate hydrolases"/>
    <property type="match status" value="3"/>
</dbReference>
<comment type="caution">
    <text evidence="7">The sequence shown here is derived from an EMBL/GenBank/DDBJ whole genome shotgun (WGS) entry which is preliminary data.</text>
</comment>
<dbReference type="GO" id="GO:0000045">
    <property type="term" value="P:autophagosome assembly"/>
    <property type="evidence" value="ECO:0007669"/>
    <property type="project" value="TreeGrafter"/>
</dbReference>
<feature type="compositionally biased region" description="Polar residues" evidence="5">
    <location>
        <begin position="1"/>
        <end position="10"/>
    </location>
</feature>
<organism evidence="7 8">
    <name type="scientific">Microtus ochrogaster</name>
    <name type="common">Prairie vole</name>
    <dbReference type="NCBI Taxonomy" id="79684"/>
    <lineage>
        <taxon>Eukaryota</taxon>
        <taxon>Metazoa</taxon>
        <taxon>Chordata</taxon>
        <taxon>Craniata</taxon>
        <taxon>Vertebrata</taxon>
        <taxon>Euteleostomi</taxon>
        <taxon>Mammalia</taxon>
        <taxon>Eutheria</taxon>
        <taxon>Euarchontoglires</taxon>
        <taxon>Glires</taxon>
        <taxon>Rodentia</taxon>
        <taxon>Myomorpha</taxon>
        <taxon>Muroidea</taxon>
        <taxon>Cricetidae</taxon>
        <taxon>Arvicolinae</taxon>
        <taxon>Microtus</taxon>
    </lineage>
</organism>
<dbReference type="InterPro" id="IPR051515">
    <property type="entry name" value="IRG"/>
</dbReference>
<evidence type="ECO:0000256" key="1">
    <source>
        <dbReference type="ARBA" id="ARBA00005429"/>
    </source>
</evidence>
<dbReference type="InterPro" id="IPR027417">
    <property type="entry name" value="P-loop_NTPase"/>
</dbReference>
<evidence type="ECO:0000256" key="5">
    <source>
        <dbReference type="SAM" id="MobiDB-lite"/>
    </source>
</evidence>
<proteinExistence type="inferred from homology"/>
<dbReference type="GO" id="GO:0003924">
    <property type="term" value="F:GTPase activity"/>
    <property type="evidence" value="ECO:0007669"/>
    <property type="project" value="TreeGrafter"/>
</dbReference>
<keyword evidence="2" id="KW-0547">Nucleotide-binding</keyword>
<dbReference type="InterPro" id="IPR007743">
    <property type="entry name" value="Immunity-related_GTPase-like"/>
</dbReference>
<feature type="domain" description="IRG-type G" evidence="6">
    <location>
        <begin position="480"/>
        <end position="706"/>
    </location>
</feature>
<evidence type="ECO:0000256" key="3">
    <source>
        <dbReference type="ARBA" id="ARBA00022801"/>
    </source>
</evidence>
<dbReference type="PANTHER" id="PTHR32341">
    <property type="entry name" value="INTERFERON-INDUCIBLE GTPASE"/>
    <property type="match status" value="1"/>
</dbReference>
<sequence>MGQSSSSTPPQKEGPDLTSSLDTNLYNFKMETKILSQELTTLIESYLKDGNLRGTVSAISDALSDIEKIPLNIAVMGEIGAGKSSLINALQGMGPDEEGAAASTGVICTTTERKPYPYSKAPSVTLWDLPGIGSTAFQPQDYLKKIKFEEYDFFIIVSSGRFKHNDAELAKAIMQVNRRFYFVQTHTDNDLMAQKQCSPQRFNRENTLKQIRNSISSILKEVTQQEPPVFLVSNFDVSDFDFPELEATLLRELPDHKRHIFMLTLSVVTQSAIDQKSDTLKQKVWRDSVMPRAWVTIPFKGLTKNDIEKLKETLSFCRSAFGLDEASLENIAEDSHMALEELKENIKSPHLFSEEQGKSLTDKLLEYISHPYFSKTFHLQNFFIDTVANDVKILLSKEELFTERHHQLLLAMGQSSSSTPPQKEGPDLTSSLDTNLYNFKMETKILPQELTTLIGSYLKDGNLRGTVSAISDALSDIEKAPLNIAVMGEIGAGKSSLINALQGVGPDEEDVAASTGVICTTTERKPYPYSKAPSVTLWDLPGIGSTAFQPLQDYLKKIKFEEYDFFIIVSSGRFKHNDAELAKAILQEVTQQEPPVFLVSNFDVSDFDFPELEATLLRELPDHKRHIFMLTLSVVTQSAIDQKSDTLKQSSFGLDEASLENIAEDSHMALEELKENIKSPHLFSEEQGKSLTDKLLEYISHSYFSKTLHLQNFFIDTVANDVKILLSKEELLTGKHLFLDTSACKSSRPSPSTAQLLASSFEKFFKNFKKESKILSEETITLIESHLENKNLPGAVSAISDALRNIDIAPLNIAVTGESGSGKSSFINALRGVWDEEEGAAATGVVETTMERTPYPHPKLPMVTIWDLPGIGSTSFPPQNYLTEMKFAEYDFFIIISAIRFKDTDAHLAKAIAKMNTKFYFETLSSEYPVFLVSNFDVSDFDFPELEITLLSELPAHKRHVFMLSLHSVTETAIDRKSDFLKHKILLEALKAGAWATIPFGGLVLDKIQKVEETLDLYRSYFGLDDSSLENIAKDFNVSVNEIKAHLKSLRLLTRTNDMSLEEKLWKYIEYISSVTGGPLATGLYFRKTFYLKNLFIDTVASDAKTLLNKEFLSEKLADPPEYWEAAMEL</sequence>
<evidence type="ECO:0000313" key="7">
    <source>
        <dbReference type="EMBL" id="KAH0508949.1"/>
    </source>
</evidence>
<feature type="domain" description="IRG-type G" evidence="6">
    <location>
        <begin position="809"/>
        <end position="984"/>
    </location>
</feature>
<evidence type="ECO:0000256" key="4">
    <source>
        <dbReference type="ARBA" id="ARBA00023134"/>
    </source>
</evidence>
<dbReference type="FunFam" id="3.40.50.300:FF:000541">
    <property type="entry name" value="Immunity related GTPase M"/>
    <property type="match status" value="3"/>
</dbReference>
<keyword evidence="4" id="KW-0342">GTP-binding</keyword>
<keyword evidence="3" id="KW-0378">Hydrolase</keyword>
<dbReference type="InterPro" id="IPR030385">
    <property type="entry name" value="G_IRG_dom"/>
</dbReference>
<evidence type="ECO:0000313" key="8">
    <source>
        <dbReference type="Proteomes" id="UP000710432"/>
    </source>
</evidence>
<dbReference type="GO" id="GO:0005525">
    <property type="term" value="F:GTP binding"/>
    <property type="evidence" value="ECO:0007669"/>
    <property type="project" value="UniProtKB-KW"/>
</dbReference>